<evidence type="ECO:0000313" key="8">
    <source>
        <dbReference type="EMBL" id="BBO69953.1"/>
    </source>
</evidence>
<feature type="domain" description="Aminotransferase class I/classII large" evidence="7">
    <location>
        <begin position="49"/>
        <end position="384"/>
    </location>
</feature>
<sequence length="404" mass="44758">MTITPLLARRTRNMGASAIREILKVASRPGMISLAGGIPAPESFPMHIMRDVIDSVIEKYGPNAFQYDLTEGFLPLREALAAYLADKGVAAAPEQVLIASGSQGALDGLGKILISPGDHVALEAPTYLGALQAFTPYEPQYVQIETDHRGMLPDALENALERHPVKFVYLVPNFQNPTGRTLPLKRRRAIAEIIQRFDTLLVEDDPYGDLRYRGTPLPPIKSMAPDHVVYISTLSKVFAPGLRMGFSLAPDRVRRWLVLAKQGVDLHTSTFNQALAAEYLAGGHLKRHLPHIVDLYRPRQQAMLDAMARFFPDAFTWSVPDGGMFVWAEGPEGMDMEAVNRKALERNTAFVPGTFFFARPGDGRETLRLNYTMADEATLSRAIELLGEVLSDALSQKQIYKRMG</sequence>
<dbReference type="GO" id="GO:0008483">
    <property type="term" value="F:transaminase activity"/>
    <property type="evidence" value="ECO:0007669"/>
    <property type="project" value="UniProtKB-KW"/>
</dbReference>
<keyword evidence="6" id="KW-0663">Pyridoxal phosphate</keyword>
<comment type="subunit">
    <text evidence="3">Homodimer.</text>
</comment>
<keyword evidence="5 8" id="KW-0808">Transferase</keyword>
<dbReference type="CDD" id="cd00609">
    <property type="entry name" value="AAT_like"/>
    <property type="match status" value="1"/>
</dbReference>
<comment type="cofactor">
    <cofactor evidence="1">
        <name>pyridoxal 5'-phosphate</name>
        <dbReference type="ChEBI" id="CHEBI:597326"/>
    </cofactor>
</comment>
<accession>A0A5K7YNH6</accession>
<evidence type="ECO:0000256" key="3">
    <source>
        <dbReference type="ARBA" id="ARBA00011738"/>
    </source>
</evidence>
<dbReference type="PANTHER" id="PTHR42790">
    <property type="entry name" value="AMINOTRANSFERASE"/>
    <property type="match status" value="1"/>
</dbReference>
<evidence type="ECO:0000256" key="4">
    <source>
        <dbReference type="ARBA" id="ARBA00022576"/>
    </source>
</evidence>
<dbReference type="EMBL" id="AP021874">
    <property type="protein sequence ID" value="BBO69953.1"/>
    <property type="molecule type" value="Genomic_DNA"/>
</dbReference>
<dbReference type="Gene3D" id="3.40.640.10">
    <property type="entry name" value="Type I PLP-dependent aspartate aminotransferase-like (Major domain)"/>
    <property type="match status" value="1"/>
</dbReference>
<dbReference type="InterPro" id="IPR050859">
    <property type="entry name" value="Class-I_PLP-dep_aminotransf"/>
</dbReference>
<gene>
    <name evidence="8" type="ORF">DSCA_38830</name>
</gene>
<dbReference type="InterPro" id="IPR015424">
    <property type="entry name" value="PyrdxlP-dep_Trfase"/>
</dbReference>
<dbReference type="KEGG" id="dalk:DSCA_38830"/>
<evidence type="ECO:0000256" key="1">
    <source>
        <dbReference type="ARBA" id="ARBA00001933"/>
    </source>
</evidence>
<name>A0A5K7YNH6_9BACT</name>
<evidence type="ECO:0000256" key="6">
    <source>
        <dbReference type="ARBA" id="ARBA00022898"/>
    </source>
</evidence>
<protein>
    <submittedName>
        <fullName evidence="8">Aminotransferase</fullName>
    </submittedName>
</protein>
<dbReference type="GO" id="GO:1901605">
    <property type="term" value="P:alpha-amino acid metabolic process"/>
    <property type="evidence" value="ECO:0007669"/>
    <property type="project" value="TreeGrafter"/>
</dbReference>
<comment type="similarity">
    <text evidence="2">Belongs to the class-I pyridoxal-phosphate-dependent aminotransferase family.</text>
</comment>
<dbReference type="RefSeq" id="WP_155317940.1">
    <property type="nucleotide sequence ID" value="NZ_AP021874.1"/>
</dbReference>
<dbReference type="GO" id="GO:0030170">
    <property type="term" value="F:pyridoxal phosphate binding"/>
    <property type="evidence" value="ECO:0007669"/>
    <property type="project" value="InterPro"/>
</dbReference>
<evidence type="ECO:0000256" key="2">
    <source>
        <dbReference type="ARBA" id="ARBA00007441"/>
    </source>
</evidence>
<keyword evidence="4 8" id="KW-0032">Aminotransferase</keyword>
<evidence type="ECO:0000259" key="7">
    <source>
        <dbReference type="Pfam" id="PF00155"/>
    </source>
</evidence>
<organism evidence="8 9">
    <name type="scientific">Desulfosarcina alkanivorans</name>
    <dbReference type="NCBI Taxonomy" id="571177"/>
    <lineage>
        <taxon>Bacteria</taxon>
        <taxon>Pseudomonadati</taxon>
        <taxon>Thermodesulfobacteriota</taxon>
        <taxon>Desulfobacteria</taxon>
        <taxon>Desulfobacterales</taxon>
        <taxon>Desulfosarcinaceae</taxon>
        <taxon>Desulfosarcina</taxon>
    </lineage>
</organism>
<proteinExistence type="inferred from homology"/>
<dbReference type="OrthoDB" id="9808770at2"/>
<dbReference type="InterPro" id="IPR004839">
    <property type="entry name" value="Aminotransferase_I/II_large"/>
</dbReference>
<dbReference type="PANTHER" id="PTHR42790:SF19">
    <property type="entry name" value="KYNURENINE_ALPHA-AMINOADIPATE AMINOTRANSFERASE, MITOCHONDRIAL"/>
    <property type="match status" value="1"/>
</dbReference>
<keyword evidence="9" id="KW-1185">Reference proteome</keyword>
<dbReference type="Gene3D" id="3.90.1150.10">
    <property type="entry name" value="Aspartate Aminotransferase, domain 1"/>
    <property type="match status" value="1"/>
</dbReference>
<evidence type="ECO:0000256" key="5">
    <source>
        <dbReference type="ARBA" id="ARBA00022679"/>
    </source>
</evidence>
<dbReference type="AlphaFoldDB" id="A0A5K7YNH6"/>
<evidence type="ECO:0000313" key="9">
    <source>
        <dbReference type="Proteomes" id="UP000427906"/>
    </source>
</evidence>
<dbReference type="FunFam" id="3.40.640.10:FF:000053">
    <property type="entry name" value="Aminotransferase, class I"/>
    <property type="match status" value="1"/>
</dbReference>
<dbReference type="InterPro" id="IPR015421">
    <property type="entry name" value="PyrdxlP-dep_Trfase_major"/>
</dbReference>
<dbReference type="Proteomes" id="UP000427906">
    <property type="component" value="Chromosome"/>
</dbReference>
<dbReference type="SUPFAM" id="SSF53383">
    <property type="entry name" value="PLP-dependent transferases"/>
    <property type="match status" value="1"/>
</dbReference>
<reference evidence="8 9" key="1">
    <citation type="submission" date="2019-11" db="EMBL/GenBank/DDBJ databases">
        <title>Comparative genomics of hydrocarbon-degrading Desulfosarcina strains.</title>
        <authorList>
            <person name="Watanabe M."/>
            <person name="Kojima H."/>
            <person name="Fukui M."/>
        </authorList>
    </citation>
    <scope>NUCLEOTIDE SEQUENCE [LARGE SCALE GENOMIC DNA]</scope>
    <source>
        <strain evidence="8 9">PL12</strain>
    </source>
</reference>
<dbReference type="Pfam" id="PF00155">
    <property type="entry name" value="Aminotran_1_2"/>
    <property type="match status" value="1"/>
</dbReference>
<dbReference type="InterPro" id="IPR015422">
    <property type="entry name" value="PyrdxlP-dep_Trfase_small"/>
</dbReference>